<dbReference type="PROSITE" id="PS50157">
    <property type="entry name" value="ZINC_FINGER_C2H2_2"/>
    <property type="match status" value="1"/>
</dbReference>
<evidence type="ECO:0000313" key="10">
    <source>
        <dbReference type="EMBL" id="KAK3377161.1"/>
    </source>
</evidence>
<evidence type="ECO:0000256" key="7">
    <source>
        <dbReference type="ARBA" id="ARBA00023242"/>
    </source>
</evidence>
<evidence type="ECO:0000256" key="4">
    <source>
        <dbReference type="ARBA" id="ARBA00022833"/>
    </source>
</evidence>
<reference evidence="10" key="1">
    <citation type="journal article" date="2023" name="Mol. Phylogenet. Evol.">
        <title>Genome-scale phylogeny and comparative genomics of the fungal order Sordariales.</title>
        <authorList>
            <person name="Hensen N."/>
            <person name="Bonometti L."/>
            <person name="Westerberg I."/>
            <person name="Brannstrom I.O."/>
            <person name="Guillou S."/>
            <person name="Cros-Aarteil S."/>
            <person name="Calhoun S."/>
            <person name="Haridas S."/>
            <person name="Kuo A."/>
            <person name="Mondo S."/>
            <person name="Pangilinan J."/>
            <person name="Riley R."/>
            <person name="LaButti K."/>
            <person name="Andreopoulos B."/>
            <person name="Lipzen A."/>
            <person name="Chen C."/>
            <person name="Yan M."/>
            <person name="Daum C."/>
            <person name="Ng V."/>
            <person name="Clum A."/>
            <person name="Steindorff A."/>
            <person name="Ohm R.A."/>
            <person name="Martin F."/>
            <person name="Silar P."/>
            <person name="Natvig D.O."/>
            <person name="Lalanne C."/>
            <person name="Gautier V."/>
            <person name="Ament-Velasquez S.L."/>
            <person name="Kruys A."/>
            <person name="Hutchinson M.I."/>
            <person name="Powell A.J."/>
            <person name="Barry K."/>
            <person name="Miller A.N."/>
            <person name="Grigoriev I.V."/>
            <person name="Debuchy R."/>
            <person name="Gladieux P."/>
            <person name="Hiltunen Thoren M."/>
            <person name="Johannesson H."/>
        </authorList>
    </citation>
    <scope>NUCLEOTIDE SEQUENCE</scope>
    <source>
        <strain evidence="10">CBS 958.72</strain>
    </source>
</reference>
<protein>
    <recommendedName>
        <fullName evidence="9">C2H2-type domain-containing protein</fullName>
    </recommendedName>
</protein>
<gene>
    <name evidence="10" type="ORF">B0T24DRAFT_236165</name>
</gene>
<dbReference type="AlphaFoldDB" id="A0AAE0KJJ7"/>
<evidence type="ECO:0000256" key="8">
    <source>
        <dbReference type="PROSITE-ProRule" id="PRU00042"/>
    </source>
</evidence>
<evidence type="ECO:0000256" key="6">
    <source>
        <dbReference type="ARBA" id="ARBA00023163"/>
    </source>
</evidence>
<reference evidence="10" key="2">
    <citation type="submission" date="2023-06" db="EMBL/GenBank/DDBJ databases">
        <authorList>
            <consortium name="Lawrence Berkeley National Laboratory"/>
            <person name="Haridas S."/>
            <person name="Hensen N."/>
            <person name="Bonometti L."/>
            <person name="Westerberg I."/>
            <person name="Brannstrom I.O."/>
            <person name="Guillou S."/>
            <person name="Cros-Aarteil S."/>
            <person name="Calhoun S."/>
            <person name="Kuo A."/>
            <person name="Mondo S."/>
            <person name="Pangilinan J."/>
            <person name="Riley R."/>
            <person name="Labutti K."/>
            <person name="Andreopoulos B."/>
            <person name="Lipzen A."/>
            <person name="Chen C."/>
            <person name="Yanf M."/>
            <person name="Daum C."/>
            <person name="Ng V."/>
            <person name="Clum A."/>
            <person name="Steindorff A."/>
            <person name="Ohm R."/>
            <person name="Martin F."/>
            <person name="Silar P."/>
            <person name="Natvig D."/>
            <person name="Lalanne C."/>
            <person name="Gautier V."/>
            <person name="Ament-Velasquez S.L."/>
            <person name="Kruys A."/>
            <person name="Hutchinson M.I."/>
            <person name="Powell A.J."/>
            <person name="Barry K."/>
            <person name="Miller A.N."/>
            <person name="Grigoriev I.V."/>
            <person name="Debuchy R."/>
            <person name="Gladieux P."/>
            <person name="Thoren M.H."/>
            <person name="Johannesson H."/>
        </authorList>
    </citation>
    <scope>NUCLEOTIDE SEQUENCE</scope>
    <source>
        <strain evidence="10">CBS 958.72</strain>
    </source>
</reference>
<evidence type="ECO:0000256" key="5">
    <source>
        <dbReference type="ARBA" id="ARBA00023015"/>
    </source>
</evidence>
<dbReference type="InterPro" id="IPR051061">
    <property type="entry name" value="Zinc_finger_trans_reg"/>
</dbReference>
<evidence type="ECO:0000256" key="2">
    <source>
        <dbReference type="ARBA" id="ARBA00022723"/>
    </source>
</evidence>
<keyword evidence="7" id="KW-0539">Nucleus</keyword>
<keyword evidence="6" id="KW-0804">Transcription</keyword>
<dbReference type="Gene3D" id="3.30.160.60">
    <property type="entry name" value="Classic Zinc Finger"/>
    <property type="match status" value="1"/>
</dbReference>
<comment type="caution">
    <text evidence="10">The sequence shown here is derived from an EMBL/GenBank/DDBJ whole genome shotgun (WGS) entry which is preliminary data.</text>
</comment>
<evidence type="ECO:0000256" key="1">
    <source>
        <dbReference type="ARBA" id="ARBA00004123"/>
    </source>
</evidence>
<dbReference type="PROSITE" id="PS00028">
    <property type="entry name" value="ZINC_FINGER_C2H2_1"/>
    <property type="match status" value="1"/>
</dbReference>
<dbReference type="PANTHER" id="PTHR46179">
    <property type="entry name" value="ZINC FINGER PROTEIN"/>
    <property type="match status" value="1"/>
</dbReference>
<keyword evidence="4" id="KW-0862">Zinc</keyword>
<keyword evidence="3 8" id="KW-0863">Zinc-finger</keyword>
<evidence type="ECO:0000256" key="3">
    <source>
        <dbReference type="ARBA" id="ARBA00022771"/>
    </source>
</evidence>
<sequence length="569" mass="63025">MTMQHAAKLIGLLHRAVPHDLRRGAAAELDRHGRKLEGGAELTAQRALGHSEKAAAQGLTKDYIGSIREDTWKLRVTSGPIKLSRRDLEFATGETSYRPSPKLAPDAITAACEAQGLDPSLKSNRRRVSKKARDKDYDDWLHQQRALLDQDEVVAPAGGGSSTVKGDAVNSSSSFRLAPPVLSPAPVLASDHGGVGNDDEEDIPIDPALLELEAALVGDGDITQMLADGITVPPPAMPEGPPPAMLEGLEDDPCRMLTAERDEFSHFFATVNVRRFTRPNTPGFQKGLYGGSAEDPRLAKLQCPNKVFGCKFEFGAVLHLDIHLKSCRFTSAEYPASRPFACEEPGCDETFAKKADLQRHRRSQHDFKPQTCSEPDCTSTEVFTKRSALLDHVAQYHTGWTPQACPIPGCDRGESIYELRKSFQMHLKRKHAGQMDAEELAKYMPPAKRRVRPGEKDRHPALRNFKPQRCSHPGCRTEFVFVSFGQYFSHAKQLHGVSEEDEMLSLVLEDPPPPATLGDGSIEPRQCAYPNCQSRRLYTSLEAYFEHARRTHGIEDMEDLMMTTLVTSR</sequence>
<dbReference type="PANTHER" id="PTHR46179:SF13">
    <property type="entry name" value="C2H2-TYPE DOMAIN-CONTAINING PROTEIN"/>
    <property type="match status" value="1"/>
</dbReference>
<keyword evidence="5" id="KW-0805">Transcription regulation</keyword>
<evidence type="ECO:0000313" key="11">
    <source>
        <dbReference type="Proteomes" id="UP001287356"/>
    </source>
</evidence>
<dbReference type="InterPro" id="IPR013087">
    <property type="entry name" value="Znf_C2H2_type"/>
</dbReference>
<evidence type="ECO:0000259" key="9">
    <source>
        <dbReference type="PROSITE" id="PS50157"/>
    </source>
</evidence>
<feature type="domain" description="C2H2-type" evidence="9">
    <location>
        <begin position="340"/>
        <end position="369"/>
    </location>
</feature>
<keyword evidence="11" id="KW-1185">Reference proteome</keyword>
<dbReference type="GO" id="GO:0005634">
    <property type="term" value="C:nucleus"/>
    <property type="evidence" value="ECO:0007669"/>
    <property type="project" value="UniProtKB-SubCell"/>
</dbReference>
<comment type="subcellular location">
    <subcellularLocation>
        <location evidence="1">Nucleus</location>
    </subcellularLocation>
</comment>
<accession>A0AAE0KJJ7</accession>
<dbReference type="GO" id="GO:0006357">
    <property type="term" value="P:regulation of transcription by RNA polymerase II"/>
    <property type="evidence" value="ECO:0007669"/>
    <property type="project" value="TreeGrafter"/>
</dbReference>
<dbReference type="SMART" id="SM00355">
    <property type="entry name" value="ZnF_C2H2"/>
    <property type="match status" value="5"/>
</dbReference>
<dbReference type="Proteomes" id="UP001287356">
    <property type="component" value="Unassembled WGS sequence"/>
</dbReference>
<keyword evidence="2" id="KW-0479">Metal-binding</keyword>
<proteinExistence type="predicted"/>
<name>A0AAE0KJJ7_9PEZI</name>
<dbReference type="GO" id="GO:0008270">
    <property type="term" value="F:zinc ion binding"/>
    <property type="evidence" value="ECO:0007669"/>
    <property type="project" value="UniProtKB-KW"/>
</dbReference>
<dbReference type="EMBL" id="JAULSN010000003">
    <property type="protein sequence ID" value="KAK3377161.1"/>
    <property type="molecule type" value="Genomic_DNA"/>
</dbReference>
<organism evidence="10 11">
    <name type="scientific">Lasiosphaeria ovina</name>
    <dbReference type="NCBI Taxonomy" id="92902"/>
    <lineage>
        <taxon>Eukaryota</taxon>
        <taxon>Fungi</taxon>
        <taxon>Dikarya</taxon>
        <taxon>Ascomycota</taxon>
        <taxon>Pezizomycotina</taxon>
        <taxon>Sordariomycetes</taxon>
        <taxon>Sordariomycetidae</taxon>
        <taxon>Sordariales</taxon>
        <taxon>Lasiosphaeriaceae</taxon>
        <taxon>Lasiosphaeria</taxon>
    </lineage>
</organism>